<dbReference type="OrthoDB" id="5323862at2"/>
<comment type="caution">
    <text evidence="1">The sequence shown here is derived from an EMBL/GenBank/DDBJ whole genome shotgun (WGS) entry which is preliminary data.</text>
</comment>
<proteinExistence type="predicted"/>
<keyword evidence="1" id="KW-0808">Transferase</keyword>
<accession>A0A4U8TD17</accession>
<reference evidence="1 2" key="1">
    <citation type="journal article" date="2014" name="Genome Announc.">
        <title>Draft genome sequences of eight enterohepatic helicobacter species isolated from both laboratory and wild rodents.</title>
        <authorList>
            <person name="Sheh A."/>
            <person name="Shen Z."/>
            <person name="Fox J.G."/>
        </authorList>
    </citation>
    <scope>NUCLEOTIDE SEQUENCE [LARGE SCALE GENOMIC DNA]</scope>
    <source>
        <strain evidence="1 2">MIT 09-6949</strain>
    </source>
</reference>
<protein>
    <submittedName>
        <fullName evidence="1">Glycosyl transferase</fullName>
    </submittedName>
</protein>
<dbReference type="InterPro" id="IPR029044">
    <property type="entry name" value="Nucleotide-diphossugar_trans"/>
</dbReference>
<evidence type="ECO:0000313" key="2">
    <source>
        <dbReference type="Proteomes" id="UP000029733"/>
    </source>
</evidence>
<organism evidence="1 2">
    <name type="scientific">Helicobacter jaachi</name>
    <dbReference type="NCBI Taxonomy" id="1677920"/>
    <lineage>
        <taxon>Bacteria</taxon>
        <taxon>Pseudomonadati</taxon>
        <taxon>Campylobacterota</taxon>
        <taxon>Epsilonproteobacteria</taxon>
        <taxon>Campylobacterales</taxon>
        <taxon>Helicobacteraceae</taxon>
        <taxon>Helicobacter</taxon>
    </lineage>
</organism>
<sequence>MCFKPLDYSINTCMIFTHSPTPPCDIDYVHFVDSDDMLSIDCIEQCIESIGDNDIVWHDVEYLYEEGIEIQSYPSLLQSLSITQEEANAKSFTPLELWKNMDSFSFVHQGLFAFSLTENLRFSTPLMNEDALFGMILFAHAKAIKVASFYGLIYRHHTNSVSTHGEAQNLYRKSYPSFMLPMIVAFNNDGYSIKHYYFGYSCTFVCLGLLRYIQSPHFAHNNNAALRKKLIAFMKVRAIYAFNTMIFDKDPMHTRELLKPLEPYMQKVSLPTKLAYFTPRFYKLMRTLKRTLKAITS</sequence>
<gene>
    <name evidence="1" type="ORF">LS71_003025</name>
</gene>
<dbReference type="Gene3D" id="3.90.550.10">
    <property type="entry name" value="Spore Coat Polysaccharide Biosynthesis Protein SpsA, Chain A"/>
    <property type="match status" value="1"/>
</dbReference>
<keyword evidence="2" id="KW-1185">Reference proteome</keyword>
<dbReference type="AlphaFoldDB" id="A0A4U8TD17"/>
<dbReference type="STRING" id="1677920.LS71_03875"/>
<evidence type="ECO:0000313" key="1">
    <source>
        <dbReference type="EMBL" id="TLD97886.1"/>
    </source>
</evidence>
<dbReference type="EMBL" id="JRPR02000001">
    <property type="protein sequence ID" value="TLD97886.1"/>
    <property type="molecule type" value="Genomic_DNA"/>
</dbReference>
<dbReference type="Proteomes" id="UP000029733">
    <property type="component" value="Unassembled WGS sequence"/>
</dbReference>
<name>A0A4U8TD17_9HELI</name>
<dbReference type="SUPFAM" id="SSF53448">
    <property type="entry name" value="Nucleotide-diphospho-sugar transferases"/>
    <property type="match status" value="1"/>
</dbReference>
<dbReference type="GO" id="GO:0016740">
    <property type="term" value="F:transferase activity"/>
    <property type="evidence" value="ECO:0007669"/>
    <property type="project" value="UniProtKB-KW"/>
</dbReference>